<dbReference type="GO" id="GO:0005976">
    <property type="term" value="P:polysaccharide metabolic process"/>
    <property type="evidence" value="ECO:0007669"/>
    <property type="project" value="TreeGrafter"/>
</dbReference>
<protein>
    <recommendedName>
        <fullName evidence="3">Acetyl xylan esterase domain-containing protein</fullName>
    </recommendedName>
</protein>
<dbReference type="GO" id="GO:0052689">
    <property type="term" value="F:carboxylic ester hydrolase activity"/>
    <property type="evidence" value="ECO:0007669"/>
    <property type="project" value="TreeGrafter"/>
</dbReference>
<feature type="active site" description="Nucleophile" evidence="1">
    <location>
        <position position="165"/>
    </location>
</feature>
<dbReference type="EMBL" id="JYJG01000260">
    <property type="protein sequence ID" value="KJK44132.1"/>
    <property type="molecule type" value="Genomic_DNA"/>
</dbReference>
<evidence type="ECO:0000313" key="5">
    <source>
        <dbReference type="Proteomes" id="UP000033393"/>
    </source>
</evidence>
<feature type="active site" description="Charge relay system" evidence="1">
    <location>
        <position position="278"/>
    </location>
</feature>
<dbReference type="SUPFAM" id="SSF53474">
    <property type="entry name" value="alpha/beta-Hydrolases"/>
    <property type="match status" value="1"/>
</dbReference>
<comment type="caution">
    <text evidence="4">The sequence shown here is derived from an EMBL/GenBank/DDBJ whole genome shotgun (WGS) entry which is preliminary data.</text>
</comment>
<dbReference type="Proteomes" id="UP000033393">
    <property type="component" value="Unassembled WGS sequence"/>
</dbReference>
<organism evidence="4 5">
    <name type="scientific">Lentzea aerocolonigenes</name>
    <name type="common">Lechevalieria aerocolonigenes</name>
    <name type="synonym">Saccharothrix aerocolonigenes</name>
    <dbReference type="NCBI Taxonomy" id="68170"/>
    <lineage>
        <taxon>Bacteria</taxon>
        <taxon>Bacillati</taxon>
        <taxon>Actinomycetota</taxon>
        <taxon>Actinomycetes</taxon>
        <taxon>Pseudonocardiales</taxon>
        <taxon>Pseudonocardiaceae</taxon>
        <taxon>Lentzea</taxon>
    </lineage>
</organism>
<feature type="active site" description="Charge relay system" evidence="1">
    <location>
        <position position="249"/>
    </location>
</feature>
<reference evidence="4 5" key="1">
    <citation type="submission" date="2015-02" db="EMBL/GenBank/DDBJ databases">
        <authorList>
            <person name="Ju K.-S."/>
            <person name="Doroghazi J.R."/>
            <person name="Metcalf W."/>
        </authorList>
    </citation>
    <scope>NUCLEOTIDE SEQUENCE [LARGE SCALE GENOMIC DNA]</scope>
    <source>
        <strain evidence="4 5">NRRL B-16140</strain>
    </source>
</reference>
<accession>A0A0F0GQA3</accession>
<feature type="binding site" evidence="2">
    <location>
        <position position="90"/>
    </location>
    <ligand>
        <name>substrate</name>
    </ligand>
</feature>
<dbReference type="InterPro" id="IPR008391">
    <property type="entry name" value="AXE1_dom"/>
</dbReference>
<name>A0A0F0GQA3_LENAE</name>
<gene>
    <name evidence="4" type="ORF">UK23_30590</name>
</gene>
<dbReference type="Pfam" id="PF05448">
    <property type="entry name" value="AXE1"/>
    <property type="match status" value="1"/>
</dbReference>
<dbReference type="PATRIC" id="fig|68170.10.peg.7959"/>
<dbReference type="AlphaFoldDB" id="A0A0F0GQA3"/>
<evidence type="ECO:0000256" key="1">
    <source>
        <dbReference type="PIRSR" id="PIRSR639069-1"/>
    </source>
</evidence>
<feature type="domain" description="Acetyl xylan esterase" evidence="3">
    <location>
        <begin position="2"/>
        <end position="283"/>
    </location>
</feature>
<keyword evidence="5" id="KW-1185">Reference proteome</keyword>
<proteinExistence type="predicted"/>
<dbReference type="STRING" id="68170.GCA_000974445_05256"/>
<dbReference type="PANTHER" id="PTHR40111:SF1">
    <property type="entry name" value="CEPHALOSPORIN-C DEACETYLASE"/>
    <property type="match status" value="1"/>
</dbReference>
<dbReference type="PANTHER" id="PTHR40111">
    <property type="entry name" value="CEPHALOSPORIN-C DEACETYLASE"/>
    <property type="match status" value="1"/>
</dbReference>
<evidence type="ECO:0000259" key="3">
    <source>
        <dbReference type="Pfam" id="PF05448"/>
    </source>
</evidence>
<dbReference type="Gene3D" id="3.40.50.1820">
    <property type="entry name" value="alpha/beta hydrolase"/>
    <property type="match status" value="1"/>
</dbReference>
<dbReference type="RefSeq" id="WP_045315160.1">
    <property type="nucleotide sequence ID" value="NZ_JYJG01000260.1"/>
</dbReference>
<dbReference type="OrthoDB" id="9770528at2"/>
<dbReference type="InterPro" id="IPR039069">
    <property type="entry name" value="CE7"/>
</dbReference>
<dbReference type="eggNOG" id="COG3458">
    <property type="taxonomic scope" value="Bacteria"/>
</dbReference>
<dbReference type="InterPro" id="IPR029058">
    <property type="entry name" value="AB_hydrolase_fold"/>
</dbReference>
<sequence length="301" mass="32965">MLTDLGLDDLWDYRSSYIRPDDFDSFWDSTLVEARSFPLKVEAIPVETPLQTLDVYDVTFSGFGGDRIRAWLRTPKGLTGLPAVVQYHGYGSNRGSAVENLTWASAGFAHLQFEVRDQRGGAGFMTRGIADRATYFYRRVFTDAVRAVDAVRALGSQDVAVIGNSQGGGIALAVAGLVPDLAAVHAQAPFLCDFRRALNVCGRPPFTELTTYIAENRRSDIFPTLSYFDGVGFAVRAVAPAWFSIGLMDDIVPPSTVFGAYHAYAGPRQIQVWEHSAHEAGGSDDLDIALDAFRSRLLEKV</sequence>
<evidence type="ECO:0000313" key="4">
    <source>
        <dbReference type="EMBL" id="KJK44132.1"/>
    </source>
</evidence>
<evidence type="ECO:0000256" key="2">
    <source>
        <dbReference type="PIRSR" id="PIRSR639069-2"/>
    </source>
</evidence>